<evidence type="ECO:0000313" key="4">
    <source>
        <dbReference type="Proteomes" id="UP000250235"/>
    </source>
</evidence>
<dbReference type="InterPro" id="IPR013549">
    <property type="entry name" value="DUF1731"/>
</dbReference>
<feature type="domain" description="DUF1731" evidence="2">
    <location>
        <begin position="186"/>
        <end position="232"/>
    </location>
</feature>
<evidence type="ECO:0000259" key="1">
    <source>
        <dbReference type="Pfam" id="PF01370"/>
    </source>
</evidence>
<dbReference type="Gene3D" id="3.40.50.720">
    <property type="entry name" value="NAD(P)-binding Rossmann-like Domain"/>
    <property type="match status" value="1"/>
</dbReference>
<dbReference type="Pfam" id="PF08338">
    <property type="entry name" value="DUF1731"/>
    <property type="match status" value="1"/>
</dbReference>
<dbReference type="Pfam" id="PF01370">
    <property type="entry name" value="Epimerase"/>
    <property type="match status" value="1"/>
</dbReference>
<organism evidence="3 4">
    <name type="scientific">Dorcoceras hygrometricum</name>
    <dbReference type="NCBI Taxonomy" id="472368"/>
    <lineage>
        <taxon>Eukaryota</taxon>
        <taxon>Viridiplantae</taxon>
        <taxon>Streptophyta</taxon>
        <taxon>Embryophyta</taxon>
        <taxon>Tracheophyta</taxon>
        <taxon>Spermatophyta</taxon>
        <taxon>Magnoliopsida</taxon>
        <taxon>eudicotyledons</taxon>
        <taxon>Gunneridae</taxon>
        <taxon>Pentapetalae</taxon>
        <taxon>asterids</taxon>
        <taxon>lamiids</taxon>
        <taxon>Lamiales</taxon>
        <taxon>Gesneriaceae</taxon>
        <taxon>Didymocarpoideae</taxon>
        <taxon>Trichosporeae</taxon>
        <taxon>Loxocarpinae</taxon>
        <taxon>Dorcoceras</taxon>
    </lineage>
</organism>
<dbReference type="NCBIfam" id="TIGR01777">
    <property type="entry name" value="yfcH"/>
    <property type="match status" value="1"/>
</dbReference>
<dbReference type="EMBL" id="KQ990357">
    <property type="protein sequence ID" value="KZV53470.1"/>
    <property type="molecule type" value="Genomic_DNA"/>
</dbReference>
<dbReference type="SUPFAM" id="SSF51735">
    <property type="entry name" value="NAD(P)-binding Rossmann-fold domains"/>
    <property type="match status" value="1"/>
</dbReference>
<proteinExistence type="predicted"/>
<dbReference type="InterPro" id="IPR001509">
    <property type="entry name" value="Epimerase_deHydtase"/>
</dbReference>
<evidence type="ECO:0000259" key="2">
    <source>
        <dbReference type="Pfam" id="PF08338"/>
    </source>
</evidence>
<dbReference type="PANTHER" id="PTHR11092">
    <property type="entry name" value="SUGAR NUCLEOTIDE EPIMERASE RELATED"/>
    <property type="match status" value="1"/>
</dbReference>
<dbReference type="AlphaFoldDB" id="A0A2Z7D3A0"/>
<dbReference type="Proteomes" id="UP000250235">
    <property type="component" value="Unassembled WGS sequence"/>
</dbReference>
<keyword evidence="4" id="KW-1185">Reference proteome</keyword>
<feature type="domain" description="NAD-dependent epimerase/dehydratase" evidence="1">
    <location>
        <begin position="23"/>
        <end position="152"/>
    </location>
</feature>
<dbReference type="InterPro" id="IPR036291">
    <property type="entry name" value="NAD(P)-bd_dom_sf"/>
</dbReference>
<dbReference type="OrthoDB" id="276721at2759"/>
<dbReference type="InterPro" id="IPR010099">
    <property type="entry name" value="SDR39U1"/>
</dbReference>
<accession>A0A2Z7D3A0</accession>
<evidence type="ECO:0008006" key="5">
    <source>
        <dbReference type="Google" id="ProtNLM"/>
    </source>
</evidence>
<name>A0A2Z7D3A0_9LAMI</name>
<dbReference type="PANTHER" id="PTHR11092:SF0">
    <property type="entry name" value="EPIMERASE FAMILY PROTEIN SDR39U1"/>
    <property type="match status" value="1"/>
</dbReference>
<gene>
    <name evidence="3" type="ORF">F511_14836</name>
</gene>
<sequence>MVSNGGNDSWVPQKMKKEIKESRIKPTSMVVDIINSSPVELRPKVLISSSACGYYGTSETLTFDEHSPPGVDYLAEVCREWEAAAERVDTSVRLVIFRMGVVIGQEGGALASMIPAFKKFVGGPIGTGNQWFPWIHIDDQVDMILEAMLNPAYEGAFNSAAPNPVRLSELCTDLGSVLGRPSWLHVPSFVVRFALKEGAFVLLEGQKIVPKRALELGFVFKYPNVMDALRQICLG</sequence>
<evidence type="ECO:0000313" key="3">
    <source>
        <dbReference type="EMBL" id="KZV53470.1"/>
    </source>
</evidence>
<reference evidence="3 4" key="1">
    <citation type="journal article" date="2015" name="Proc. Natl. Acad. Sci. U.S.A.">
        <title>The resurrection genome of Boea hygrometrica: A blueprint for survival of dehydration.</title>
        <authorList>
            <person name="Xiao L."/>
            <person name="Yang G."/>
            <person name="Zhang L."/>
            <person name="Yang X."/>
            <person name="Zhao S."/>
            <person name="Ji Z."/>
            <person name="Zhou Q."/>
            <person name="Hu M."/>
            <person name="Wang Y."/>
            <person name="Chen M."/>
            <person name="Xu Y."/>
            <person name="Jin H."/>
            <person name="Xiao X."/>
            <person name="Hu G."/>
            <person name="Bao F."/>
            <person name="Hu Y."/>
            <person name="Wan P."/>
            <person name="Li L."/>
            <person name="Deng X."/>
            <person name="Kuang T."/>
            <person name="Xiang C."/>
            <person name="Zhu J.K."/>
            <person name="Oliver M.J."/>
            <person name="He Y."/>
        </authorList>
    </citation>
    <scope>NUCLEOTIDE SEQUENCE [LARGE SCALE GENOMIC DNA]</scope>
    <source>
        <strain evidence="4">cv. XS01</strain>
    </source>
</reference>
<protein>
    <recommendedName>
        <fullName evidence="5">DUF1731 domain-containing protein</fullName>
    </recommendedName>
</protein>